<organism evidence="2 3">
    <name type="scientific">Python bivittatus</name>
    <name type="common">Burmese python</name>
    <name type="synonym">Python molurus bivittatus</name>
    <dbReference type="NCBI Taxonomy" id="176946"/>
    <lineage>
        <taxon>Eukaryota</taxon>
        <taxon>Metazoa</taxon>
        <taxon>Chordata</taxon>
        <taxon>Craniata</taxon>
        <taxon>Vertebrata</taxon>
        <taxon>Euteleostomi</taxon>
        <taxon>Lepidosauria</taxon>
        <taxon>Squamata</taxon>
        <taxon>Bifurcata</taxon>
        <taxon>Unidentata</taxon>
        <taxon>Episquamata</taxon>
        <taxon>Toxicofera</taxon>
        <taxon>Serpentes</taxon>
        <taxon>Henophidia</taxon>
        <taxon>Pythonidae</taxon>
        <taxon>Python</taxon>
    </lineage>
</organism>
<dbReference type="Proteomes" id="UP000695026">
    <property type="component" value="Unplaced"/>
</dbReference>
<feature type="compositionally biased region" description="Low complexity" evidence="1">
    <location>
        <begin position="61"/>
        <end position="72"/>
    </location>
</feature>
<dbReference type="OrthoDB" id="10646865at2759"/>
<feature type="compositionally biased region" description="Basic and acidic residues" evidence="1">
    <location>
        <begin position="211"/>
        <end position="226"/>
    </location>
</feature>
<dbReference type="AlphaFoldDB" id="A0A9F5J9G7"/>
<dbReference type="KEGG" id="pbi:112542173"/>
<evidence type="ECO:0000256" key="1">
    <source>
        <dbReference type="SAM" id="MobiDB-lite"/>
    </source>
</evidence>
<feature type="compositionally biased region" description="Low complexity" evidence="1">
    <location>
        <begin position="140"/>
        <end position="166"/>
    </location>
</feature>
<evidence type="ECO:0000313" key="3">
    <source>
        <dbReference type="RefSeq" id="XP_025030089.1"/>
    </source>
</evidence>
<dbReference type="GeneID" id="112542173"/>
<name>A0A9F5J9G7_PYTBI</name>
<feature type="compositionally biased region" description="Basic and acidic residues" evidence="1">
    <location>
        <begin position="106"/>
        <end position="119"/>
    </location>
</feature>
<reference evidence="3" key="1">
    <citation type="submission" date="2025-08" db="UniProtKB">
        <authorList>
            <consortium name="RefSeq"/>
        </authorList>
    </citation>
    <scope>IDENTIFICATION</scope>
    <source>
        <tissue evidence="3">Liver</tissue>
    </source>
</reference>
<feature type="region of interest" description="Disordered" evidence="1">
    <location>
        <begin position="195"/>
        <end position="226"/>
    </location>
</feature>
<dbReference type="RefSeq" id="XP_025030089.1">
    <property type="nucleotide sequence ID" value="XM_025174321.1"/>
</dbReference>
<evidence type="ECO:0000313" key="2">
    <source>
        <dbReference type="Proteomes" id="UP000695026"/>
    </source>
</evidence>
<accession>A0A9F5J9G7</accession>
<feature type="compositionally biased region" description="Basic residues" evidence="1">
    <location>
        <begin position="123"/>
        <end position="139"/>
    </location>
</feature>
<proteinExistence type="predicted"/>
<protein>
    <submittedName>
        <fullName evidence="3">Espin-like</fullName>
    </submittedName>
</protein>
<keyword evidence="2" id="KW-1185">Reference proteome</keyword>
<gene>
    <name evidence="3" type="primary">LOC112542173</name>
</gene>
<feature type="region of interest" description="Disordered" evidence="1">
    <location>
        <begin position="31"/>
        <end position="177"/>
    </location>
</feature>
<sequence length="286" mass="30816">MLPPFALPRSRKLSAAARTYLLERLNMLDESGQRGVLPPLPPPPPRAQLLVVLPPRPPSPSSSCRGSSFAASRARRKTRRELAARSMCSSGPRALGSSRRPPPHSHTGEAGEVRADARCSSRQARKCRRAARGSARRRGAAAAKKPPSASGWSRPRSSSPRGQRQRAAGREPLSRGSCSCGASLRILPGSHAALLPGLSAPPDGNPAPVFRDAREDQESGKPLPHQKEARSLALCPALLSWLTSLSVVVMMLPRWVMKGLQAINQAQRAPRTPQFNPELQMFSSII</sequence>